<dbReference type="EMBL" id="JARK01000165">
    <property type="protein sequence ID" value="EYC41538.1"/>
    <property type="molecule type" value="Genomic_DNA"/>
</dbReference>
<evidence type="ECO:0000313" key="2">
    <source>
        <dbReference type="EMBL" id="EYC41538.1"/>
    </source>
</evidence>
<organism evidence="2 3">
    <name type="scientific">Ancylostoma ceylanicum</name>
    <dbReference type="NCBI Taxonomy" id="53326"/>
    <lineage>
        <taxon>Eukaryota</taxon>
        <taxon>Metazoa</taxon>
        <taxon>Ecdysozoa</taxon>
        <taxon>Nematoda</taxon>
        <taxon>Chromadorea</taxon>
        <taxon>Rhabditida</taxon>
        <taxon>Rhabditina</taxon>
        <taxon>Rhabditomorpha</taxon>
        <taxon>Strongyloidea</taxon>
        <taxon>Ancylostomatidae</taxon>
        <taxon>Ancylostomatinae</taxon>
        <taxon>Ancylostoma</taxon>
    </lineage>
</organism>
<reference evidence="3" key="1">
    <citation type="journal article" date="2015" name="Nat. Genet.">
        <title>The genome and transcriptome of the zoonotic hookworm Ancylostoma ceylanicum identify infection-specific gene families.</title>
        <authorList>
            <person name="Schwarz E.M."/>
            <person name="Hu Y."/>
            <person name="Antoshechkin I."/>
            <person name="Miller M.M."/>
            <person name="Sternberg P.W."/>
            <person name="Aroian R.V."/>
        </authorList>
    </citation>
    <scope>NUCLEOTIDE SEQUENCE</scope>
    <source>
        <strain evidence="3">HY135</strain>
    </source>
</reference>
<accession>A0A016WRD6</accession>
<dbReference type="Proteomes" id="UP000024635">
    <property type="component" value="Unassembled WGS sequence"/>
</dbReference>
<dbReference type="OrthoDB" id="10490342at2759"/>
<gene>
    <name evidence="2" type="primary">Acey_s0565.g13</name>
    <name evidence="2" type="ORF">Y032_0565g13</name>
</gene>
<name>A0A016WRD6_9BILA</name>
<proteinExistence type="predicted"/>
<feature type="region of interest" description="Disordered" evidence="1">
    <location>
        <begin position="42"/>
        <end position="63"/>
    </location>
</feature>
<feature type="compositionally biased region" description="Polar residues" evidence="1">
    <location>
        <begin position="50"/>
        <end position="60"/>
    </location>
</feature>
<dbReference type="AlphaFoldDB" id="A0A016WRD6"/>
<evidence type="ECO:0000313" key="3">
    <source>
        <dbReference type="Proteomes" id="UP000024635"/>
    </source>
</evidence>
<evidence type="ECO:0000256" key="1">
    <source>
        <dbReference type="SAM" id="MobiDB-lite"/>
    </source>
</evidence>
<protein>
    <submittedName>
        <fullName evidence="2">Uncharacterized protein</fullName>
    </submittedName>
</protein>
<sequence length="255" mass="29769">MAYSGRHPILQPVNTMGVRAYRKALDALFAEMRSERLHVENLQRRHEQQQSRNIRSPSESNHFHPDEHVVIEHDWSQENENQPPSVEGENISTSSRVLYYAMYVQHFGLSNEEINAMERLMTVIYGTPPPISWFFDHAMEEEITSFGSLYQWSSAPFESHHRRLQMKVDQSSTNRANLVLQKYLLSKKIENLFNGRCANENPTLLTLKADVDNNHNKRFPVEVRISDSMYLPKNSRLRSEELNTAHKTRISRSCE</sequence>
<keyword evidence="3" id="KW-1185">Reference proteome</keyword>
<comment type="caution">
    <text evidence="2">The sequence shown here is derived from an EMBL/GenBank/DDBJ whole genome shotgun (WGS) entry which is preliminary data.</text>
</comment>